<comment type="subcellular location">
    <subcellularLocation>
        <location evidence="1">Membrane</location>
        <topology evidence="1">Single-pass membrane protein</topology>
    </subcellularLocation>
</comment>
<evidence type="ECO:0000259" key="12">
    <source>
        <dbReference type="PROSITE" id="PS50835"/>
    </source>
</evidence>
<dbReference type="Pfam" id="PF13927">
    <property type="entry name" value="Ig_3"/>
    <property type="match status" value="3"/>
</dbReference>
<dbReference type="CDD" id="cd20958">
    <property type="entry name" value="IgI_5_Dscam"/>
    <property type="match status" value="1"/>
</dbReference>
<keyword evidence="7 11" id="KW-0472">Membrane</keyword>
<keyword evidence="4" id="KW-0677">Repeat</keyword>
<feature type="domain" description="Ig-like" evidence="12">
    <location>
        <begin position="830"/>
        <end position="924"/>
    </location>
</feature>
<dbReference type="InterPro" id="IPR003961">
    <property type="entry name" value="FN3_dom"/>
</dbReference>
<dbReference type="InterPro" id="IPR056754">
    <property type="entry name" value="DSCAM/DSCAML_C"/>
</dbReference>
<keyword evidence="9" id="KW-0393">Immunoglobulin domain</keyword>
<keyword evidence="2 11" id="KW-0812">Transmembrane</keyword>
<dbReference type="Pfam" id="PF25059">
    <property type="entry name" value="FN3_DSCAM-DSCAML_C"/>
    <property type="match status" value="1"/>
</dbReference>
<feature type="domain" description="Fibronectin type-III" evidence="13">
    <location>
        <begin position="931"/>
        <end position="1023"/>
    </location>
</feature>
<dbReference type="InterPro" id="IPR036116">
    <property type="entry name" value="FN3_sf"/>
</dbReference>
<evidence type="ECO:0000256" key="11">
    <source>
        <dbReference type="SAM" id="Phobius"/>
    </source>
</evidence>
<dbReference type="Pfam" id="PF07679">
    <property type="entry name" value="I-set"/>
    <property type="match status" value="4"/>
</dbReference>
<feature type="domain" description="Ig-like" evidence="12">
    <location>
        <begin position="164"/>
        <end position="243"/>
    </location>
</feature>
<protein>
    <submittedName>
        <fullName evidence="15">Down syndrome cell adhesion molecule-like protein 1 homolog isoform X1</fullName>
    </submittedName>
</protein>
<dbReference type="PANTHER" id="PTHR44170:SF56">
    <property type="entry name" value="FIBRONECTIN TYPE-III DOMAIN-CONTAINING PROTEIN"/>
    <property type="match status" value="1"/>
</dbReference>
<dbReference type="SUPFAM" id="SSF49265">
    <property type="entry name" value="Fibronectin type III"/>
    <property type="match status" value="2"/>
</dbReference>
<feature type="region of interest" description="Disordered" evidence="10">
    <location>
        <begin position="1411"/>
        <end position="1442"/>
    </location>
</feature>
<dbReference type="SMART" id="SM00060">
    <property type="entry name" value="FN3"/>
    <property type="match status" value="4"/>
</dbReference>
<dbReference type="SMART" id="SM00408">
    <property type="entry name" value="IGc2"/>
    <property type="match status" value="8"/>
</dbReference>
<keyword evidence="3" id="KW-0732">Signal</keyword>
<evidence type="ECO:0000256" key="8">
    <source>
        <dbReference type="ARBA" id="ARBA00023157"/>
    </source>
</evidence>
<dbReference type="RefSeq" id="XP_022240703.1">
    <property type="nucleotide sequence ID" value="XM_022384995.1"/>
</dbReference>
<feature type="domain" description="Ig-like" evidence="12">
    <location>
        <begin position="260"/>
        <end position="348"/>
    </location>
</feature>
<feature type="domain" description="Ig-like" evidence="12">
    <location>
        <begin position="50"/>
        <end position="145"/>
    </location>
</feature>
<dbReference type="Pfam" id="PF00041">
    <property type="entry name" value="fn3"/>
    <property type="match status" value="3"/>
</dbReference>
<dbReference type="InterPro" id="IPR013098">
    <property type="entry name" value="Ig_I-set"/>
</dbReference>
<feature type="domain" description="Ig-like" evidence="12">
    <location>
        <begin position="548"/>
        <end position="633"/>
    </location>
</feature>
<keyword evidence="14" id="KW-1185">Reference proteome</keyword>
<feature type="transmembrane region" description="Helical" evidence="11">
    <location>
        <begin position="1351"/>
        <end position="1373"/>
    </location>
</feature>
<dbReference type="PROSITE" id="PS50853">
    <property type="entry name" value="FN3"/>
    <property type="match status" value="4"/>
</dbReference>
<sequence length="1537" mass="170665">MIFLVYRPMTDGIFKIILFVICCSWHEGVYPPRVLSAIPKSGIPDNIEGPRFVDEPPGNVIFVNTTGSVITCGATGQPRPEVEWIVRDGKPVVSVPVTREVRHDGSLVFPPFPPEEFRPDVHDTVYRCRASNTFGTIGSREVKVRAVTKTAYNIRVYDKTVVVGNTAVLNCYVPPSMSEYVQVTSWITDDNIKNATVSTFSSAGKYIIYPNGDLHIHHVTPEDGKKSYGCRSKNILTEEIKISDNFAKIIIIDPKEDIAPSVTSRKQQVSVQSGEIVFLPCAAQSHPLPTYNWFKMKGSQRVRIRSWPRIQRHHGSLRIDHVQLDDEGRYLCMVNNTLGGDYSQVELNVLVHLQVRIEPHSLVVLSGGVATLTCSIVGHPIDSIVWTKNFRPLVANRRVNLQGRNVLYINSVNKEDQGMYQCFVYSRGDSQQATAQLVVGAKTTFADVPPVFHQTFPEKKVHPGVSVSMFCKTSGHPSPEVIWFVDGQAVPNFGRFFNETIVRNDGMVVSYLNISNVRVQDGGVYQCKVSNPVGSVTHSNRLDIYGSPFVRPMGNVSVVEGQRLSIRCPVSGYPIHSITWEKGGIQLPVTSKQQVFPNGTLVIHQVRDSDQGRYRCIARNLEGASDHQTVNVSVITLPQIIPFDLPARVREDSTIVLTCSINKGDPPFEMEWLRNGRQLPAELGVTVQKHKKFTILALNDVKPQHGGNYTCVVSNAGGTATHSTILSVDTPPRWKIEPLNTSVVLGNMVTIDCSAEGSPRPIETWKKASGSSPKDFVPVYNSQHYIIYGNGSLTIRNAVRETGGYYLCQASNNVGGDLSKLITVIVHAPPRVHVQQPLYTVPLGNKVELTCVAKGDLPMDIQWTKGSEQDVLQPNGKYIFEEKTEKNSVKSVLFIAETDRNDTDRFNCHVTNKYGNITANFQVIVQEAPKAPLDLRIMSKTGRTITIKWNEPQNGHSLITGYHVQYQQQDSNNWEILTLPPGKNTAVIENLLPANVYNFQVAAENSIGRSNFSLIYTEETDEEVPGAPPLNVNADATGPNSIKVTWEPPRQELWNGPIKGYYIGYTMVTSSEPAMFKMVELKGDDTDLETHLTNLRRSQRYSVSVQAFNSKGAGPMSEQITVQTLADVPPTAPHITVVSKTTTSITFSWTHRRTFGSPVREYVLYYREEHKNWIENPIRSKPDDHIYTLSGLECGTKYQLYMVSTNSVGRSEPSEIISARTDGAAPLSPPREDFIHRDITSVKLNLFSWQTGGCPIKEYSIKLRRKPMSHWAVLTDHVPFSQSQHLLQGLSPGTWYDLQVTAYSSAGATEAMYEFQTFNVTFEEAVPDINMIIPTPSDIESHFPFLLDITIVVPVVTSVVIVIIIIVVGCVLCRRRNSHYSPSSDGSGSSQSKIRRGGEIMVLKEIDGSNEHGCMAGGISSDEGTQRSSSSNSHSRPISSALLGGGGLSREQELHPYALPYDTIAVPEFHVSQPSTSASHTLNRRCGDARGDNIYVSRQCRPDRPYEALKPDVLPPSTSRPFVCGRIRKESDWSSYT</sequence>
<evidence type="ECO:0000256" key="6">
    <source>
        <dbReference type="ARBA" id="ARBA00022989"/>
    </source>
</evidence>
<feature type="domain" description="Ig-like" evidence="12">
    <location>
        <begin position="638"/>
        <end position="727"/>
    </location>
</feature>
<evidence type="ECO:0000256" key="7">
    <source>
        <dbReference type="ARBA" id="ARBA00023136"/>
    </source>
</evidence>
<feature type="domain" description="Fibronectin type-III" evidence="13">
    <location>
        <begin position="1129"/>
        <end position="1224"/>
    </location>
</feature>
<organism evidence="14 15">
    <name type="scientific">Limulus polyphemus</name>
    <name type="common">Atlantic horseshoe crab</name>
    <dbReference type="NCBI Taxonomy" id="6850"/>
    <lineage>
        <taxon>Eukaryota</taxon>
        <taxon>Metazoa</taxon>
        <taxon>Ecdysozoa</taxon>
        <taxon>Arthropoda</taxon>
        <taxon>Chelicerata</taxon>
        <taxon>Merostomata</taxon>
        <taxon>Xiphosura</taxon>
        <taxon>Limulidae</taxon>
        <taxon>Limulus</taxon>
    </lineage>
</organism>
<dbReference type="InterPro" id="IPR013783">
    <property type="entry name" value="Ig-like_fold"/>
</dbReference>
<feature type="domain" description="Ig-like" evidence="12">
    <location>
        <begin position="732"/>
        <end position="823"/>
    </location>
</feature>
<evidence type="ECO:0000313" key="14">
    <source>
        <dbReference type="Proteomes" id="UP000694941"/>
    </source>
</evidence>
<dbReference type="Proteomes" id="UP000694941">
    <property type="component" value="Unplaced"/>
</dbReference>
<evidence type="ECO:0000256" key="10">
    <source>
        <dbReference type="SAM" id="MobiDB-lite"/>
    </source>
</evidence>
<evidence type="ECO:0000256" key="4">
    <source>
        <dbReference type="ARBA" id="ARBA00022737"/>
    </source>
</evidence>
<dbReference type="PROSITE" id="PS50835">
    <property type="entry name" value="IG_LIKE"/>
    <property type="match status" value="9"/>
</dbReference>
<dbReference type="GeneID" id="106458723"/>
<keyword evidence="8" id="KW-1015">Disulfide bond</keyword>
<evidence type="ECO:0000256" key="5">
    <source>
        <dbReference type="ARBA" id="ARBA00022889"/>
    </source>
</evidence>
<proteinExistence type="predicted"/>
<name>A0ABM1SAP8_LIMPO</name>
<feature type="domain" description="Fibronectin type-III" evidence="13">
    <location>
        <begin position="1028"/>
        <end position="1127"/>
    </location>
</feature>
<evidence type="ECO:0000256" key="3">
    <source>
        <dbReference type="ARBA" id="ARBA00022729"/>
    </source>
</evidence>
<dbReference type="SUPFAM" id="SSF48726">
    <property type="entry name" value="Immunoglobulin"/>
    <property type="match status" value="9"/>
</dbReference>
<evidence type="ECO:0000259" key="13">
    <source>
        <dbReference type="PROSITE" id="PS50853"/>
    </source>
</evidence>
<dbReference type="InterPro" id="IPR036179">
    <property type="entry name" value="Ig-like_dom_sf"/>
</dbReference>
<evidence type="ECO:0000256" key="9">
    <source>
        <dbReference type="ARBA" id="ARBA00023319"/>
    </source>
</evidence>
<keyword evidence="5" id="KW-0130">Cell adhesion</keyword>
<dbReference type="SMART" id="SM00409">
    <property type="entry name" value="IG"/>
    <property type="match status" value="8"/>
</dbReference>
<feature type="domain" description="Ig-like" evidence="12">
    <location>
        <begin position="353"/>
        <end position="438"/>
    </location>
</feature>
<dbReference type="PANTHER" id="PTHR44170">
    <property type="entry name" value="PROTEIN SIDEKICK"/>
    <property type="match status" value="1"/>
</dbReference>
<accession>A0ABM1SAP8</accession>
<dbReference type="InterPro" id="IPR007110">
    <property type="entry name" value="Ig-like_dom"/>
</dbReference>
<dbReference type="CDD" id="cd00063">
    <property type="entry name" value="FN3"/>
    <property type="match status" value="4"/>
</dbReference>
<evidence type="ECO:0000256" key="1">
    <source>
        <dbReference type="ARBA" id="ARBA00004167"/>
    </source>
</evidence>
<feature type="domain" description="Fibronectin type-III" evidence="13">
    <location>
        <begin position="1226"/>
        <end position="1324"/>
    </location>
</feature>
<gene>
    <name evidence="15" type="primary">LOC106458723</name>
</gene>
<evidence type="ECO:0000256" key="2">
    <source>
        <dbReference type="ARBA" id="ARBA00022692"/>
    </source>
</evidence>
<dbReference type="InterPro" id="IPR003599">
    <property type="entry name" value="Ig_sub"/>
</dbReference>
<dbReference type="CDD" id="cd00096">
    <property type="entry name" value="Ig"/>
    <property type="match status" value="1"/>
</dbReference>
<dbReference type="InterPro" id="IPR003598">
    <property type="entry name" value="Ig_sub2"/>
</dbReference>
<reference evidence="15" key="1">
    <citation type="submission" date="2025-08" db="UniProtKB">
        <authorList>
            <consortium name="RefSeq"/>
        </authorList>
    </citation>
    <scope>IDENTIFICATION</scope>
    <source>
        <tissue evidence="15">Muscle</tissue>
    </source>
</reference>
<keyword evidence="6 11" id="KW-1133">Transmembrane helix</keyword>
<feature type="compositionally biased region" description="Low complexity" evidence="10">
    <location>
        <begin position="1428"/>
        <end position="1442"/>
    </location>
</feature>
<feature type="domain" description="Ig-like" evidence="12">
    <location>
        <begin position="449"/>
        <end position="543"/>
    </location>
</feature>
<evidence type="ECO:0000313" key="15">
    <source>
        <dbReference type="RefSeq" id="XP_022240703.1"/>
    </source>
</evidence>
<dbReference type="Gene3D" id="2.60.40.10">
    <property type="entry name" value="Immunoglobulins"/>
    <property type="match status" value="13"/>
</dbReference>